<protein>
    <submittedName>
        <fullName evidence="4">Glycosyltransferase</fullName>
        <ecNumber evidence="4">2.4.-.-</ecNumber>
    </submittedName>
</protein>
<evidence type="ECO:0000256" key="1">
    <source>
        <dbReference type="ARBA" id="ARBA00022679"/>
    </source>
</evidence>
<accession>A0ABY4V7F0</accession>
<dbReference type="CDD" id="cd00761">
    <property type="entry name" value="Glyco_tranf_GTA_type"/>
    <property type="match status" value="1"/>
</dbReference>
<dbReference type="EMBL" id="CP092418">
    <property type="protein sequence ID" value="USD20189.1"/>
    <property type="molecule type" value="Genomic_DNA"/>
</dbReference>
<dbReference type="Gene3D" id="3.90.550.10">
    <property type="entry name" value="Spore Coat Polysaccharide Biosynthesis Protein SpsA, Chain A"/>
    <property type="match status" value="1"/>
</dbReference>
<dbReference type="InterPro" id="IPR029044">
    <property type="entry name" value="Nucleotide-diphossugar_trans"/>
</dbReference>
<dbReference type="PANTHER" id="PTHR43685">
    <property type="entry name" value="GLYCOSYLTRANSFERASE"/>
    <property type="match status" value="1"/>
</dbReference>
<dbReference type="Pfam" id="PF00535">
    <property type="entry name" value="Glycos_transf_2"/>
    <property type="match status" value="1"/>
</dbReference>
<dbReference type="InterPro" id="IPR001173">
    <property type="entry name" value="Glyco_trans_2-like"/>
</dbReference>
<name>A0ABY4V7F0_9GAMM</name>
<dbReference type="InterPro" id="IPR027791">
    <property type="entry name" value="Galactosyl_T_C"/>
</dbReference>
<dbReference type="Proteomes" id="UP001055658">
    <property type="component" value="Chromosome"/>
</dbReference>
<gene>
    <name evidence="4" type="ORF">MJO52_13995</name>
</gene>
<keyword evidence="4" id="KW-0328">Glycosyltransferase</keyword>
<dbReference type="PANTHER" id="PTHR43685:SF2">
    <property type="entry name" value="GLYCOSYLTRANSFERASE 2-LIKE DOMAIN-CONTAINING PROTEIN"/>
    <property type="match status" value="1"/>
</dbReference>
<keyword evidence="5" id="KW-1185">Reference proteome</keyword>
<reference evidence="4" key="1">
    <citation type="submission" date="2022-02" db="EMBL/GenBank/DDBJ databases">
        <title>Coral-associated bacteria.</title>
        <authorList>
            <person name="Tang K."/>
            <person name="Wang X."/>
        </authorList>
    </citation>
    <scope>NUCLEOTIDE SEQUENCE</scope>
    <source>
        <strain evidence="4">SCSIO 43006</strain>
    </source>
</reference>
<feature type="domain" description="Galactosyltransferase C-terminal" evidence="3">
    <location>
        <begin position="176"/>
        <end position="221"/>
    </location>
</feature>
<feature type="domain" description="Glycosyltransferase 2-like" evidence="2">
    <location>
        <begin position="6"/>
        <end position="125"/>
    </location>
</feature>
<dbReference type="SUPFAM" id="SSF53448">
    <property type="entry name" value="Nucleotide-diphospho-sugar transferases"/>
    <property type="match status" value="1"/>
</dbReference>
<dbReference type="GO" id="GO:0016757">
    <property type="term" value="F:glycosyltransferase activity"/>
    <property type="evidence" value="ECO:0007669"/>
    <property type="project" value="UniProtKB-KW"/>
</dbReference>
<evidence type="ECO:0000259" key="3">
    <source>
        <dbReference type="Pfam" id="PF02709"/>
    </source>
</evidence>
<dbReference type="EC" id="2.4.-.-" evidence="4"/>
<organism evidence="4 5">
    <name type="scientific">Microbulbifer variabilis</name>
    <dbReference type="NCBI Taxonomy" id="266805"/>
    <lineage>
        <taxon>Bacteria</taxon>
        <taxon>Pseudomonadati</taxon>
        <taxon>Pseudomonadota</taxon>
        <taxon>Gammaproteobacteria</taxon>
        <taxon>Cellvibrionales</taxon>
        <taxon>Microbulbiferaceae</taxon>
        <taxon>Microbulbifer</taxon>
    </lineage>
</organism>
<dbReference type="Pfam" id="PF02709">
    <property type="entry name" value="Glyco_transf_7C"/>
    <property type="match status" value="1"/>
</dbReference>
<evidence type="ECO:0000313" key="4">
    <source>
        <dbReference type="EMBL" id="USD20189.1"/>
    </source>
</evidence>
<keyword evidence="1 4" id="KW-0808">Transferase</keyword>
<evidence type="ECO:0000259" key="2">
    <source>
        <dbReference type="Pfam" id="PF00535"/>
    </source>
</evidence>
<dbReference type="InterPro" id="IPR050834">
    <property type="entry name" value="Glycosyltransf_2"/>
</dbReference>
<sequence>MKSRFSIIAPCYNNSGLLRNMLKGFSVQNYPKEDFEVIVVDNNSSDSGIYSCYKEYKDKLNLTLLYRQILDNTFALNSARNLGVKISKYDWCVFTDSDCIPSSNYLMRVNNIINNKGKNICMTGLREFIHFKDVEVDMIDGTDLHLSACPRFKSPSNYGLTKDRRIGKIEGLPDTEQPWGHFYGCNMIYKKEDIIKVGMFDEFYDGTWGYDDIDMAYRIISELNVEPIFADKAVVYHQDEVAPAEKNDKSVSKTEKLNNPNYQYICKKINGYYEFSTREFRRFGLTDF</sequence>
<dbReference type="RefSeq" id="WP_252082339.1">
    <property type="nucleotide sequence ID" value="NZ_CP092418.1"/>
</dbReference>
<evidence type="ECO:0000313" key="5">
    <source>
        <dbReference type="Proteomes" id="UP001055658"/>
    </source>
</evidence>
<proteinExistence type="predicted"/>